<comment type="catalytic activity">
    <reaction evidence="7 8">
        <text>dTMP + ATP = dTDP + ADP</text>
        <dbReference type="Rhea" id="RHEA:13517"/>
        <dbReference type="ChEBI" id="CHEBI:30616"/>
        <dbReference type="ChEBI" id="CHEBI:58369"/>
        <dbReference type="ChEBI" id="CHEBI:63528"/>
        <dbReference type="ChEBI" id="CHEBI:456216"/>
        <dbReference type="EC" id="2.7.4.9"/>
    </reaction>
</comment>
<dbReference type="PANTHER" id="PTHR10344">
    <property type="entry name" value="THYMIDYLATE KINASE"/>
    <property type="match status" value="1"/>
</dbReference>
<dbReference type="EC" id="2.7.4.9" evidence="8"/>
<dbReference type="CDD" id="cd01672">
    <property type="entry name" value="TMPK"/>
    <property type="match status" value="1"/>
</dbReference>
<evidence type="ECO:0000256" key="8">
    <source>
        <dbReference type="HAMAP-Rule" id="MF_00165"/>
    </source>
</evidence>
<evidence type="ECO:0000256" key="7">
    <source>
        <dbReference type="ARBA" id="ARBA00048743"/>
    </source>
</evidence>
<keyword evidence="3 8" id="KW-0545">Nucleotide biosynthesis</keyword>
<organism evidence="10">
    <name type="scientific">Caldiarchaeum subterraneum</name>
    <dbReference type="NCBI Taxonomy" id="311458"/>
    <lineage>
        <taxon>Archaea</taxon>
        <taxon>Nitrososphaerota</taxon>
        <taxon>Candidatus Caldarchaeales</taxon>
        <taxon>Candidatus Caldarchaeaceae</taxon>
        <taxon>Candidatus Caldarchaeum</taxon>
    </lineage>
</organism>
<sequence>MFKRDLNFAKPIQHGLRKGFYIAVEGIDGVGKTTQSNRLAKLLRSRGVKTVLTGEPTHMAVGRLIKEGLRSGGKYSEEVMALLFAADRLMHAEKVIKPALRNGMTVVSDRSVISSLAYQAVATRRRKWVGWINRYAAKPDVVVYISLKPEKALKRLRRFSAQRYERLRFLKAVDRMYRLVLRRGWRVVWVDGDGTVEEVGERIARGLAKFIPELRR</sequence>
<dbReference type="Gene3D" id="3.40.50.300">
    <property type="entry name" value="P-loop containing nucleotide triphosphate hydrolases"/>
    <property type="match status" value="1"/>
</dbReference>
<dbReference type="SUPFAM" id="SSF52540">
    <property type="entry name" value="P-loop containing nucleoside triphosphate hydrolases"/>
    <property type="match status" value="1"/>
</dbReference>
<dbReference type="GO" id="GO:0005524">
    <property type="term" value="F:ATP binding"/>
    <property type="evidence" value="ECO:0007669"/>
    <property type="project" value="UniProtKB-UniRule"/>
</dbReference>
<dbReference type="GO" id="GO:0004798">
    <property type="term" value="F:dTMP kinase activity"/>
    <property type="evidence" value="ECO:0007669"/>
    <property type="project" value="UniProtKB-UniRule"/>
</dbReference>
<dbReference type="NCBIfam" id="TIGR00041">
    <property type="entry name" value="DTMP_kinase"/>
    <property type="match status" value="1"/>
</dbReference>
<dbReference type="HAMAP" id="MF_00165">
    <property type="entry name" value="Thymidylate_kinase"/>
    <property type="match status" value="1"/>
</dbReference>
<dbReference type="GO" id="GO:0006233">
    <property type="term" value="P:dTDP biosynthetic process"/>
    <property type="evidence" value="ECO:0007669"/>
    <property type="project" value="InterPro"/>
</dbReference>
<evidence type="ECO:0000313" key="10">
    <source>
        <dbReference type="EMBL" id="HHK68213.1"/>
    </source>
</evidence>
<dbReference type="EMBL" id="DRWN01000026">
    <property type="protein sequence ID" value="HHK68213.1"/>
    <property type="molecule type" value="Genomic_DNA"/>
</dbReference>
<dbReference type="PANTHER" id="PTHR10344:SF4">
    <property type="entry name" value="UMP-CMP KINASE 2, MITOCHONDRIAL"/>
    <property type="match status" value="1"/>
</dbReference>
<name>A0A7C5QQX7_CALS0</name>
<dbReference type="AlphaFoldDB" id="A0A7C5QQX7"/>
<dbReference type="InterPro" id="IPR018095">
    <property type="entry name" value="Thymidylate_kin_CS"/>
</dbReference>
<evidence type="ECO:0000256" key="5">
    <source>
        <dbReference type="ARBA" id="ARBA00022777"/>
    </source>
</evidence>
<feature type="binding site" evidence="8">
    <location>
        <begin position="26"/>
        <end position="33"/>
    </location>
    <ligand>
        <name>ATP</name>
        <dbReference type="ChEBI" id="CHEBI:30616"/>
    </ligand>
</feature>
<evidence type="ECO:0000256" key="2">
    <source>
        <dbReference type="ARBA" id="ARBA00022679"/>
    </source>
</evidence>
<evidence type="ECO:0000256" key="3">
    <source>
        <dbReference type="ARBA" id="ARBA00022727"/>
    </source>
</evidence>
<feature type="domain" description="Thymidylate kinase-like" evidence="9">
    <location>
        <begin position="24"/>
        <end position="203"/>
    </location>
</feature>
<protein>
    <recommendedName>
        <fullName evidence="8">Probable thymidylate kinase</fullName>
        <ecNumber evidence="8">2.7.4.9</ecNumber>
    </recommendedName>
    <alternativeName>
        <fullName evidence="8">dTMP kinase</fullName>
    </alternativeName>
</protein>
<reference evidence="10" key="1">
    <citation type="journal article" date="2020" name="mSystems">
        <title>Genome- and Community-Level Interaction Insights into Carbon Utilization and Element Cycling Functions of Hydrothermarchaeota in Hydrothermal Sediment.</title>
        <authorList>
            <person name="Zhou Z."/>
            <person name="Liu Y."/>
            <person name="Xu W."/>
            <person name="Pan J."/>
            <person name="Luo Z.H."/>
            <person name="Li M."/>
        </authorList>
    </citation>
    <scope>NUCLEOTIDE SEQUENCE [LARGE SCALE GENOMIC DNA]</scope>
    <source>
        <strain evidence="10">SpSt-1056</strain>
    </source>
</reference>
<evidence type="ECO:0000256" key="6">
    <source>
        <dbReference type="ARBA" id="ARBA00022840"/>
    </source>
</evidence>
<comment type="caution">
    <text evidence="10">The sequence shown here is derived from an EMBL/GenBank/DDBJ whole genome shotgun (WGS) entry which is preliminary data.</text>
</comment>
<gene>
    <name evidence="8 10" type="primary">tmk</name>
    <name evidence="10" type="ORF">ENM11_03535</name>
</gene>
<evidence type="ECO:0000256" key="1">
    <source>
        <dbReference type="ARBA" id="ARBA00009776"/>
    </source>
</evidence>
<dbReference type="GO" id="GO:0005737">
    <property type="term" value="C:cytoplasm"/>
    <property type="evidence" value="ECO:0007669"/>
    <property type="project" value="TreeGrafter"/>
</dbReference>
<keyword evidence="2 8" id="KW-0808">Transferase</keyword>
<dbReference type="GO" id="GO:0006235">
    <property type="term" value="P:dTTP biosynthetic process"/>
    <property type="evidence" value="ECO:0007669"/>
    <property type="project" value="UniProtKB-UniRule"/>
</dbReference>
<dbReference type="PROSITE" id="PS01331">
    <property type="entry name" value="THYMIDYLATE_KINASE"/>
    <property type="match status" value="1"/>
</dbReference>
<dbReference type="GO" id="GO:0006227">
    <property type="term" value="P:dUDP biosynthetic process"/>
    <property type="evidence" value="ECO:0007669"/>
    <property type="project" value="TreeGrafter"/>
</dbReference>
<keyword evidence="6 8" id="KW-0067">ATP-binding</keyword>
<keyword evidence="5 8" id="KW-0418">Kinase</keyword>
<keyword evidence="4 8" id="KW-0547">Nucleotide-binding</keyword>
<comment type="similarity">
    <text evidence="1 8">Belongs to the thymidylate kinase family.</text>
</comment>
<proteinExistence type="inferred from homology"/>
<dbReference type="InterPro" id="IPR039430">
    <property type="entry name" value="Thymidylate_kin-like_dom"/>
</dbReference>
<dbReference type="Pfam" id="PF02223">
    <property type="entry name" value="Thymidylate_kin"/>
    <property type="match status" value="1"/>
</dbReference>
<evidence type="ECO:0000256" key="4">
    <source>
        <dbReference type="ARBA" id="ARBA00022741"/>
    </source>
</evidence>
<dbReference type="InterPro" id="IPR018094">
    <property type="entry name" value="Thymidylate_kinase"/>
</dbReference>
<dbReference type="InterPro" id="IPR027417">
    <property type="entry name" value="P-loop_NTPase"/>
</dbReference>
<accession>A0A7C5QQX7</accession>
<evidence type="ECO:0000259" key="9">
    <source>
        <dbReference type="Pfam" id="PF02223"/>
    </source>
</evidence>